<dbReference type="EMBL" id="UHIV01000004">
    <property type="protein sequence ID" value="SUP58981.1"/>
    <property type="molecule type" value="Genomic_DNA"/>
</dbReference>
<dbReference type="Proteomes" id="UP000254621">
    <property type="component" value="Unassembled WGS sequence"/>
</dbReference>
<evidence type="ECO:0000313" key="3">
    <source>
        <dbReference type="EMBL" id="SUP58981.1"/>
    </source>
</evidence>
<keyword evidence="1" id="KW-0812">Transmembrane</keyword>
<feature type="domain" description="Cationic amino acid transporter C-terminal" evidence="2">
    <location>
        <begin position="12"/>
        <end position="63"/>
    </location>
</feature>
<keyword evidence="1" id="KW-0472">Membrane</keyword>
<reference evidence="3 4" key="1">
    <citation type="submission" date="2018-06" db="EMBL/GenBank/DDBJ databases">
        <authorList>
            <consortium name="Pathogen Informatics"/>
            <person name="Doyle S."/>
        </authorList>
    </citation>
    <scope>NUCLEOTIDE SEQUENCE [LARGE SCALE GENOMIC DNA]</scope>
    <source>
        <strain evidence="3 4">NCTC13645</strain>
    </source>
</reference>
<evidence type="ECO:0000256" key="1">
    <source>
        <dbReference type="SAM" id="Phobius"/>
    </source>
</evidence>
<keyword evidence="1" id="KW-1133">Transmembrane helix</keyword>
<dbReference type="InterPro" id="IPR029485">
    <property type="entry name" value="CAT_C"/>
</dbReference>
<feature type="transmembrane region" description="Helical" evidence="1">
    <location>
        <begin position="12"/>
        <end position="34"/>
    </location>
</feature>
<dbReference type="Gene3D" id="1.20.1740.10">
    <property type="entry name" value="Amino acid/polyamine transporter I"/>
    <property type="match status" value="1"/>
</dbReference>
<proteinExistence type="predicted"/>
<dbReference type="Pfam" id="PF13906">
    <property type="entry name" value="AA_permease_C"/>
    <property type="match status" value="1"/>
</dbReference>
<accession>A0A380P192</accession>
<feature type="transmembrane region" description="Helical" evidence="1">
    <location>
        <begin position="40"/>
        <end position="60"/>
    </location>
</feature>
<dbReference type="AlphaFoldDB" id="A0A380P192"/>
<name>A0A380P192_WEIVI</name>
<protein>
    <submittedName>
        <fullName evidence="3">Serine/threonine exchanger SteT</fullName>
    </submittedName>
</protein>
<evidence type="ECO:0000313" key="4">
    <source>
        <dbReference type="Proteomes" id="UP000254621"/>
    </source>
</evidence>
<gene>
    <name evidence="3" type="primary">steT_7</name>
    <name evidence="3" type="ORF">NCTC13645_01232</name>
</gene>
<evidence type="ECO:0000259" key="2">
    <source>
        <dbReference type="Pfam" id="PF13906"/>
    </source>
</evidence>
<sequence length="68" mass="7688">MRRREPDLPRPYKVPLYPVIPIISILSGVFILVSTLMTQLTLALIGIGLTLLGLPVYFIMQHRNAKND</sequence>
<organism evidence="3 4">
    <name type="scientific">Weissella viridescens</name>
    <name type="common">Lactobacillus viridescens</name>
    <dbReference type="NCBI Taxonomy" id="1629"/>
    <lineage>
        <taxon>Bacteria</taxon>
        <taxon>Bacillati</taxon>
        <taxon>Bacillota</taxon>
        <taxon>Bacilli</taxon>
        <taxon>Lactobacillales</taxon>
        <taxon>Lactobacillaceae</taxon>
        <taxon>Weissella</taxon>
    </lineage>
</organism>